<gene>
    <name evidence="3" type="ordered locus">Amet_2613</name>
</gene>
<keyword evidence="1" id="KW-0238">DNA-binding</keyword>
<proteinExistence type="predicted"/>
<dbReference type="Proteomes" id="UP000001572">
    <property type="component" value="Chromosome"/>
</dbReference>
<dbReference type="PROSITE" id="PS50943">
    <property type="entry name" value="HTH_CROC1"/>
    <property type="match status" value="1"/>
</dbReference>
<dbReference type="GO" id="GO:0003677">
    <property type="term" value="F:DNA binding"/>
    <property type="evidence" value="ECO:0007669"/>
    <property type="project" value="UniProtKB-KW"/>
</dbReference>
<evidence type="ECO:0000256" key="1">
    <source>
        <dbReference type="ARBA" id="ARBA00023125"/>
    </source>
</evidence>
<sequence>MRIRELRQELGMTQEELGRKINQTKSNVSKYETGTLEPNIQTLNLLSDIFDVSIDYLVGKSNIKKQDACIGAEMHELMNNLGNLSEESKKELEKYVQLLNMKDQLDKSKEEQSSVLEKEA</sequence>
<dbReference type="Pfam" id="PF01381">
    <property type="entry name" value="HTH_3"/>
    <property type="match status" value="1"/>
</dbReference>
<dbReference type="eggNOG" id="COG1813">
    <property type="taxonomic scope" value="Bacteria"/>
</dbReference>
<name>A6TRE7_ALKMQ</name>
<dbReference type="PANTHER" id="PTHR46558">
    <property type="entry name" value="TRACRIPTIONAL REGULATORY PROTEIN-RELATED-RELATED"/>
    <property type="match status" value="1"/>
</dbReference>
<accession>A6TRE7</accession>
<dbReference type="CDD" id="cd00093">
    <property type="entry name" value="HTH_XRE"/>
    <property type="match status" value="1"/>
</dbReference>
<protein>
    <submittedName>
        <fullName evidence="3">Helix-turn-helix domain protein</fullName>
    </submittedName>
</protein>
<dbReference type="STRING" id="293826.Amet_2613"/>
<dbReference type="EMBL" id="CP000724">
    <property type="protein sequence ID" value="ABR48765.1"/>
    <property type="molecule type" value="Genomic_DNA"/>
</dbReference>
<keyword evidence="4" id="KW-1185">Reference proteome</keyword>
<dbReference type="KEGG" id="amt:Amet_2613"/>
<dbReference type="PANTHER" id="PTHR46558:SF11">
    <property type="entry name" value="HTH-TYPE TRANSCRIPTIONAL REGULATOR XRE"/>
    <property type="match status" value="1"/>
</dbReference>
<dbReference type="Gene3D" id="1.10.260.40">
    <property type="entry name" value="lambda repressor-like DNA-binding domains"/>
    <property type="match status" value="1"/>
</dbReference>
<evidence type="ECO:0000313" key="3">
    <source>
        <dbReference type="EMBL" id="ABR48765.1"/>
    </source>
</evidence>
<dbReference type="AlphaFoldDB" id="A6TRE7"/>
<dbReference type="RefSeq" id="WP_012063739.1">
    <property type="nucleotide sequence ID" value="NC_009633.1"/>
</dbReference>
<dbReference type="InterPro" id="IPR001387">
    <property type="entry name" value="Cro/C1-type_HTH"/>
</dbReference>
<dbReference type="OrthoDB" id="9811208at2"/>
<reference evidence="4" key="1">
    <citation type="journal article" date="2016" name="Genome Announc.">
        <title>Complete genome sequence of Alkaliphilus metalliredigens strain QYMF, an alkaliphilic and metal-reducing bacterium isolated from borax-contaminated leachate ponds.</title>
        <authorList>
            <person name="Hwang C."/>
            <person name="Copeland A."/>
            <person name="Lucas S."/>
            <person name="Lapidus A."/>
            <person name="Barry K."/>
            <person name="Detter J.C."/>
            <person name="Glavina Del Rio T."/>
            <person name="Hammon N."/>
            <person name="Israni S."/>
            <person name="Dalin E."/>
            <person name="Tice H."/>
            <person name="Pitluck S."/>
            <person name="Chertkov O."/>
            <person name="Brettin T."/>
            <person name="Bruce D."/>
            <person name="Han C."/>
            <person name="Schmutz J."/>
            <person name="Larimer F."/>
            <person name="Land M.L."/>
            <person name="Hauser L."/>
            <person name="Kyrpides N."/>
            <person name="Mikhailova N."/>
            <person name="Ye Q."/>
            <person name="Zhou J."/>
            <person name="Richardson P."/>
            <person name="Fields M.W."/>
        </authorList>
    </citation>
    <scope>NUCLEOTIDE SEQUENCE [LARGE SCALE GENOMIC DNA]</scope>
    <source>
        <strain evidence="4">QYMF</strain>
    </source>
</reference>
<dbReference type="SMART" id="SM00530">
    <property type="entry name" value="HTH_XRE"/>
    <property type="match status" value="1"/>
</dbReference>
<dbReference type="InterPro" id="IPR010982">
    <property type="entry name" value="Lambda_DNA-bd_dom_sf"/>
</dbReference>
<dbReference type="SUPFAM" id="SSF47413">
    <property type="entry name" value="lambda repressor-like DNA-binding domains"/>
    <property type="match status" value="1"/>
</dbReference>
<dbReference type="HOGENOM" id="CLU_066192_4_2_9"/>
<evidence type="ECO:0000259" key="2">
    <source>
        <dbReference type="PROSITE" id="PS50943"/>
    </source>
</evidence>
<feature type="domain" description="HTH cro/C1-type" evidence="2">
    <location>
        <begin position="3"/>
        <end position="57"/>
    </location>
</feature>
<organism evidence="3 4">
    <name type="scientific">Alkaliphilus metalliredigens (strain QYMF)</name>
    <dbReference type="NCBI Taxonomy" id="293826"/>
    <lineage>
        <taxon>Bacteria</taxon>
        <taxon>Bacillati</taxon>
        <taxon>Bacillota</taxon>
        <taxon>Clostridia</taxon>
        <taxon>Peptostreptococcales</taxon>
        <taxon>Natronincolaceae</taxon>
        <taxon>Alkaliphilus</taxon>
    </lineage>
</organism>
<evidence type="ECO:0000313" key="4">
    <source>
        <dbReference type="Proteomes" id="UP000001572"/>
    </source>
</evidence>